<dbReference type="AlphaFoldDB" id="A0A7R9GJQ5"/>
<dbReference type="EMBL" id="OA892686">
    <property type="protein sequence ID" value="CAD7284958.1"/>
    <property type="molecule type" value="Genomic_DNA"/>
</dbReference>
<dbReference type="Proteomes" id="UP000678499">
    <property type="component" value="Unassembled WGS sequence"/>
</dbReference>
<evidence type="ECO:0000313" key="2">
    <source>
        <dbReference type="EMBL" id="CAD7284958.1"/>
    </source>
</evidence>
<accession>A0A7R9GJQ5</accession>
<protein>
    <recommendedName>
        <fullName evidence="4">Secreted protein</fullName>
    </recommendedName>
</protein>
<keyword evidence="1" id="KW-0732">Signal</keyword>
<feature type="chain" id="PRO_5036403338" description="Secreted protein" evidence="1">
    <location>
        <begin position="21"/>
        <end position="74"/>
    </location>
</feature>
<gene>
    <name evidence="2" type="ORF">NMOB1V02_LOCUS12560</name>
</gene>
<keyword evidence="3" id="KW-1185">Reference proteome</keyword>
<feature type="signal peptide" evidence="1">
    <location>
        <begin position="1"/>
        <end position="20"/>
    </location>
</feature>
<evidence type="ECO:0000313" key="3">
    <source>
        <dbReference type="Proteomes" id="UP000678499"/>
    </source>
</evidence>
<evidence type="ECO:0000256" key="1">
    <source>
        <dbReference type="SAM" id="SignalP"/>
    </source>
</evidence>
<organism evidence="2">
    <name type="scientific">Notodromas monacha</name>
    <dbReference type="NCBI Taxonomy" id="399045"/>
    <lineage>
        <taxon>Eukaryota</taxon>
        <taxon>Metazoa</taxon>
        <taxon>Ecdysozoa</taxon>
        <taxon>Arthropoda</taxon>
        <taxon>Crustacea</taxon>
        <taxon>Oligostraca</taxon>
        <taxon>Ostracoda</taxon>
        <taxon>Podocopa</taxon>
        <taxon>Podocopida</taxon>
        <taxon>Cypridocopina</taxon>
        <taxon>Cypridoidea</taxon>
        <taxon>Cyprididae</taxon>
        <taxon>Notodromas</taxon>
    </lineage>
</organism>
<proteinExistence type="predicted"/>
<evidence type="ECO:0008006" key="4">
    <source>
        <dbReference type="Google" id="ProtNLM"/>
    </source>
</evidence>
<dbReference type="EMBL" id="CAJPEX010010649">
    <property type="protein sequence ID" value="CAG0925110.1"/>
    <property type="molecule type" value="Genomic_DNA"/>
</dbReference>
<name>A0A7R9GJQ5_9CRUS</name>
<sequence>MTSFVLVWMMMTLAVMSTSASLSNHATHQRPLRKSGWGRVLTAEDKDSSFIVEIVAILDDGIQIADPGCLISER</sequence>
<reference evidence="2" key="1">
    <citation type="submission" date="2020-11" db="EMBL/GenBank/DDBJ databases">
        <authorList>
            <person name="Tran Van P."/>
        </authorList>
    </citation>
    <scope>NUCLEOTIDE SEQUENCE</scope>
</reference>